<organism evidence="4 6">
    <name type="scientific">Bursaphelenchus xylophilus</name>
    <name type="common">Pinewood nematode worm</name>
    <name type="synonym">Aphelenchoides xylophilus</name>
    <dbReference type="NCBI Taxonomy" id="6326"/>
    <lineage>
        <taxon>Eukaryota</taxon>
        <taxon>Metazoa</taxon>
        <taxon>Ecdysozoa</taxon>
        <taxon>Nematoda</taxon>
        <taxon>Chromadorea</taxon>
        <taxon>Rhabditida</taxon>
        <taxon>Tylenchina</taxon>
        <taxon>Tylenchomorpha</taxon>
        <taxon>Aphelenchoidea</taxon>
        <taxon>Aphelenchoididae</taxon>
        <taxon>Bursaphelenchus</taxon>
    </lineage>
</organism>
<accession>A0A1I7SSH9</accession>
<feature type="compositionally biased region" description="Low complexity" evidence="1">
    <location>
        <begin position="130"/>
        <end position="144"/>
    </location>
</feature>
<evidence type="ECO:0000313" key="4">
    <source>
        <dbReference type="Proteomes" id="UP000095284"/>
    </source>
</evidence>
<dbReference type="Proteomes" id="UP000659654">
    <property type="component" value="Unassembled WGS sequence"/>
</dbReference>
<dbReference type="AlphaFoldDB" id="A0A1I7SSH9"/>
<dbReference type="Proteomes" id="UP000582659">
    <property type="component" value="Unassembled WGS sequence"/>
</dbReference>
<keyword evidence="5" id="KW-1185">Reference proteome</keyword>
<gene>
    <name evidence="2" type="ORF">BXYJ_LOCUS4104</name>
</gene>
<proteinExistence type="predicted"/>
<protein>
    <submittedName>
        <fullName evidence="2">(pine wood nematode) hypothetical protein</fullName>
    </submittedName>
</protein>
<evidence type="ECO:0000313" key="6">
    <source>
        <dbReference type="WBParaSite" id="BXY_1599600.1"/>
    </source>
</evidence>
<reference evidence="6" key="1">
    <citation type="submission" date="2016-11" db="UniProtKB">
        <authorList>
            <consortium name="WormBaseParasite"/>
        </authorList>
    </citation>
    <scope>IDENTIFICATION</scope>
</reference>
<reference evidence="3" key="2">
    <citation type="submission" date="2020-08" db="EMBL/GenBank/DDBJ databases">
        <authorList>
            <person name="Kikuchi T."/>
        </authorList>
    </citation>
    <scope>NUCLEOTIDE SEQUENCE</scope>
    <source>
        <strain evidence="2">Ka4C1</strain>
    </source>
</reference>
<evidence type="ECO:0000313" key="5">
    <source>
        <dbReference type="Proteomes" id="UP000659654"/>
    </source>
</evidence>
<dbReference type="EMBL" id="CAJFCV020000002">
    <property type="protein sequence ID" value="CAG9097530.1"/>
    <property type="molecule type" value="Genomic_DNA"/>
</dbReference>
<evidence type="ECO:0000256" key="1">
    <source>
        <dbReference type="SAM" id="MobiDB-lite"/>
    </source>
</evidence>
<sequence length="269" mass="31215">MLFLYMVLFPLVSGQYFSPIVPSNAYQPYNAMPPVMYGQLRRSPPRVPQPYYADPISPVNVLPDPIEIGSDYAAYRQNAHLLQQQRPMSPQPFYPGGMGHNRVSPQFQHNFQEEIPIQVIHGRPEEREQPPQSVPSSSSSSLSLPRFLEGVGDEVVQQYKDIIRKPNSRYDEQVQELGKLVAKLDDQHQLLYHQFMSENDKIEDDHRQKVHKYVNEMSDPAQEQFAKISALLRNPELTTEESWGRVIALYDKLDPKLRDEFETRFKNFN</sequence>
<evidence type="ECO:0000313" key="2">
    <source>
        <dbReference type="EMBL" id="CAD5215587.1"/>
    </source>
</evidence>
<dbReference type="EMBL" id="CAJFDI010000002">
    <property type="protein sequence ID" value="CAD5215587.1"/>
    <property type="molecule type" value="Genomic_DNA"/>
</dbReference>
<dbReference type="OrthoDB" id="5871823at2759"/>
<evidence type="ECO:0000313" key="3">
    <source>
        <dbReference type="EMBL" id="CAG9097530.1"/>
    </source>
</evidence>
<dbReference type="WBParaSite" id="BXY_1599600.1">
    <property type="protein sequence ID" value="BXY_1599600.1"/>
    <property type="gene ID" value="BXY_1599600"/>
</dbReference>
<name>A0A1I7SSH9_BURXY</name>
<dbReference type="Proteomes" id="UP000095284">
    <property type="component" value="Unplaced"/>
</dbReference>
<feature type="region of interest" description="Disordered" evidence="1">
    <location>
        <begin position="125"/>
        <end position="144"/>
    </location>
</feature>
<dbReference type="SMR" id="A0A1I7SSH9"/>